<protein>
    <submittedName>
        <fullName evidence="1">Uncharacterized protein</fullName>
    </submittedName>
</protein>
<proteinExistence type="predicted"/>
<evidence type="ECO:0000313" key="1">
    <source>
        <dbReference type="EMBL" id="KAJ3547693.1"/>
    </source>
</evidence>
<organism evidence="1 2">
    <name type="scientific">Fusarium decemcellulare</name>
    <dbReference type="NCBI Taxonomy" id="57161"/>
    <lineage>
        <taxon>Eukaryota</taxon>
        <taxon>Fungi</taxon>
        <taxon>Dikarya</taxon>
        <taxon>Ascomycota</taxon>
        <taxon>Pezizomycotina</taxon>
        <taxon>Sordariomycetes</taxon>
        <taxon>Hypocreomycetidae</taxon>
        <taxon>Hypocreales</taxon>
        <taxon>Nectriaceae</taxon>
        <taxon>Fusarium</taxon>
        <taxon>Fusarium decemcellulare species complex</taxon>
    </lineage>
</organism>
<dbReference type="Proteomes" id="UP001148629">
    <property type="component" value="Unassembled WGS sequence"/>
</dbReference>
<accession>A0ACC1SWK6</accession>
<dbReference type="EMBL" id="JANRMS010000070">
    <property type="protein sequence ID" value="KAJ3547693.1"/>
    <property type="molecule type" value="Genomic_DNA"/>
</dbReference>
<keyword evidence="2" id="KW-1185">Reference proteome</keyword>
<sequence>MSSINPIPNYERHYLVKRTMKDTIQPSAEAYHAIYAASFRMWSRLRRRAQAESSLPRCALSLCDAFAQHPCFPPNVKVEYARYRRYSRAYVKGSSEWGSPLAGCRHEMPPFRQPVDITVTTKKPIPLSIQSDHKDNHISTRISPQNQDYVSILTLAWVYVLSARWAELLGGQCSITYADAQAPEVDGARVGPHGTPTFEVSLGSHSLEEARWWTAVLAPGRGWSATMIMDKDELLAPWSISLERSPVFTLSGQLELQSSLSTQNHAASSIQAFRFLDKLCQLHGIEDQSLAALASALLLPSLQGTQILTLPAPSFSPERHGTEFMSTSSSATSPGHRRLQHIIKHQHLDRLLTLSCHTRGIDCGLLSVFFNPDIKCNEAGPWLQGALDVISPMVVDEPWVLGLMLMNRSPEVAPLWLGATILGLQEKLVWQVGFGQIPMDLNAAAWSNTVQSFIQLPVSYPSQRIEYISPADECRLLFLAQADAHTQAPFCQWAPFGVTSIDEADVEVRLHKDCNGHILQYRGFVWDSSYFHGQMPALSAVYNARRFDENIEPYEQERDFVTPEDLDHSKEFISEVATRSIFNWLRPDGCTSQERELWMHNWLDMPQSDEDEEIEDGESGKKPAHVQSWIEGLKVDLHPEI</sequence>
<reference evidence="1" key="1">
    <citation type="submission" date="2022-08" db="EMBL/GenBank/DDBJ databases">
        <title>Genome Sequence of Fusarium decemcellulare.</title>
        <authorList>
            <person name="Buettner E."/>
        </authorList>
    </citation>
    <scope>NUCLEOTIDE SEQUENCE</scope>
    <source>
        <strain evidence="1">Babe19</strain>
    </source>
</reference>
<name>A0ACC1SWK6_9HYPO</name>
<comment type="caution">
    <text evidence="1">The sequence shown here is derived from an EMBL/GenBank/DDBJ whole genome shotgun (WGS) entry which is preliminary data.</text>
</comment>
<evidence type="ECO:0000313" key="2">
    <source>
        <dbReference type="Proteomes" id="UP001148629"/>
    </source>
</evidence>
<gene>
    <name evidence="1" type="ORF">NM208_g1373</name>
</gene>